<protein>
    <submittedName>
        <fullName evidence="2">Transposon Ty3-I Gag-Pol polyprotein</fullName>
    </submittedName>
</protein>
<dbReference type="AlphaFoldDB" id="A0A5B6WVX9"/>
<name>A0A5B6WVX9_9ROSI</name>
<dbReference type="OrthoDB" id="1934635at2759"/>
<reference evidence="3" key="1">
    <citation type="journal article" date="2019" name="Plant Biotechnol. J.">
        <title>Genome sequencing of the Australian wild diploid species Gossypium australe highlights disease resistance and delayed gland morphogenesis.</title>
        <authorList>
            <person name="Cai Y."/>
            <person name="Cai X."/>
            <person name="Wang Q."/>
            <person name="Wang P."/>
            <person name="Zhang Y."/>
            <person name="Cai C."/>
            <person name="Xu Y."/>
            <person name="Wang K."/>
            <person name="Zhou Z."/>
            <person name="Wang C."/>
            <person name="Geng S."/>
            <person name="Li B."/>
            <person name="Dong Q."/>
            <person name="Hou Y."/>
            <person name="Wang H."/>
            <person name="Ai P."/>
            <person name="Liu Z."/>
            <person name="Yi F."/>
            <person name="Sun M."/>
            <person name="An G."/>
            <person name="Cheng J."/>
            <person name="Zhang Y."/>
            <person name="Shi Q."/>
            <person name="Xie Y."/>
            <person name="Shi X."/>
            <person name="Chang Y."/>
            <person name="Huang F."/>
            <person name="Chen Y."/>
            <person name="Hong S."/>
            <person name="Mi L."/>
            <person name="Sun Q."/>
            <person name="Zhang L."/>
            <person name="Zhou B."/>
            <person name="Peng R."/>
            <person name="Zhang X."/>
            <person name="Liu F."/>
        </authorList>
    </citation>
    <scope>NUCLEOTIDE SEQUENCE [LARGE SCALE GENOMIC DNA]</scope>
    <source>
        <strain evidence="3">cv. PA1801</strain>
    </source>
</reference>
<gene>
    <name evidence="2" type="ORF">EPI10_007015</name>
</gene>
<comment type="caution">
    <text evidence="2">The sequence shown here is derived from an EMBL/GenBank/DDBJ whole genome shotgun (WGS) entry which is preliminary data.</text>
</comment>
<evidence type="ECO:0000313" key="3">
    <source>
        <dbReference type="Proteomes" id="UP000325315"/>
    </source>
</evidence>
<feature type="compositionally biased region" description="Acidic residues" evidence="1">
    <location>
        <begin position="9"/>
        <end position="26"/>
    </location>
</feature>
<evidence type="ECO:0000313" key="2">
    <source>
        <dbReference type="EMBL" id="KAA3484965.1"/>
    </source>
</evidence>
<proteinExistence type="predicted"/>
<evidence type="ECO:0000256" key="1">
    <source>
        <dbReference type="SAM" id="MobiDB-lite"/>
    </source>
</evidence>
<keyword evidence="3" id="KW-1185">Reference proteome</keyword>
<accession>A0A5B6WVX9</accession>
<feature type="region of interest" description="Disordered" evidence="1">
    <location>
        <begin position="1"/>
        <end position="26"/>
    </location>
</feature>
<dbReference type="Proteomes" id="UP000325315">
    <property type="component" value="Unassembled WGS sequence"/>
</dbReference>
<sequence>MVVRANGEIESEEEKEEEFDAPTEEEEDLEYAVDGEILPKPIKCGKRAATLEHFSHTLPCPRQRV</sequence>
<dbReference type="EMBL" id="SMMG02000002">
    <property type="protein sequence ID" value="KAA3484965.1"/>
    <property type="molecule type" value="Genomic_DNA"/>
</dbReference>
<organism evidence="2 3">
    <name type="scientific">Gossypium australe</name>
    <dbReference type="NCBI Taxonomy" id="47621"/>
    <lineage>
        <taxon>Eukaryota</taxon>
        <taxon>Viridiplantae</taxon>
        <taxon>Streptophyta</taxon>
        <taxon>Embryophyta</taxon>
        <taxon>Tracheophyta</taxon>
        <taxon>Spermatophyta</taxon>
        <taxon>Magnoliopsida</taxon>
        <taxon>eudicotyledons</taxon>
        <taxon>Gunneridae</taxon>
        <taxon>Pentapetalae</taxon>
        <taxon>rosids</taxon>
        <taxon>malvids</taxon>
        <taxon>Malvales</taxon>
        <taxon>Malvaceae</taxon>
        <taxon>Malvoideae</taxon>
        <taxon>Gossypium</taxon>
    </lineage>
</organism>